<protein>
    <submittedName>
        <fullName evidence="1">Uncharacterized protein</fullName>
    </submittedName>
</protein>
<evidence type="ECO:0000313" key="2">
    <source>
        <dbReference type="Proteomes" id="UP000282323"/>
    </source>
</evidence>
<reference evidence="1 2" key="1">
    <citation type="submission" date="2018-10" db="EMBL/GenBank/DDBJ databases">
        <title>Natrarchaeobius chitinivorans gen. nov., sp. nov., and Natrarchaeobius haloalkaliphilus sp. nov., alkaliphilic, chitin-utilizing haloarchaea from hypersaline alkaline lakes.</title>
        <authorList>
            <person name="Sorokin D.Y."/>
            <person name="Elcheninov A.G."/>
            <person name="Kostrikina N.A."/>
            <person name="Bale N.J."/>
            <person name="Sinninghe Damste J.S."/>
            <person name="Khijniak T.V."/>
            <person name="Kublanov I.V."/>
            <person name="Toshchakov S.V."/>
        </authorList>
    </citation>
    <scope>NUCLEOTIDE SEQUENCE [LARGE SCALE GENOMIC DNA]</scope>
    <source>
        <strain evidence="1 2">AArcht4T</strain>
    </source>
</reference>
<organism evidence="1 2">
    <name type="scientific">Natrarchaeobius chitinivorans</name>
    <dbReference type="NCBI Taxonomy" id="1679083"/>
    <lineage>
        <taxon>Archaea</taxon>
        <taxon>Methanobacteriati</taxon>
        <taxon>Methanobacteriota</taxon>
        <taxon>Stenosarchaea group</taxon>
        <taxon>Halobacteria</taxon>
        <taxon>Halobacteriales</taxon>
        <taxon>Natrialbaceae</taxon>
        <taxon>Natrarchaeobius</taxon>
    </lineage>
</organism>
<dbReference type="OrthoDB" id="2572at2157"/>
<name>A0A3N6MK52_NATCH</name>
<dbReference type="Proteomes" id="UP000282323">
    <property type="component" value="Unassembled WGS sequence"/>
</dbReference>
<gene>
    <name evidence="1" type="ORF">EA473_11115</name>
</gene>
<dbReference type="PROSITE" id="PS51257">
    <property type="entry name" value="PROKAR_LIPOPROTEIN"/>
    <property type="match status" value="1"/>
</dbReference>
<dbReference type="RefSeq" id="WP_124195695.1">
    <property type="nucleotide sequence ID" value="NZ_REGA01000008.1"/>
</dbReference>
<evidence type="ECO:0000313" key="1">
    <source>
        <dbReference type="EMBL" id="RQG94626.1"/>
    </source>
</evidence>
<accession>A0A3N6MK52</accession>
<dbReference type="EMBL" id="REGA01000008">
    <property type="protein sequence ID" value="RQG94626.1"/>
    <property type="molecule type" value="Genomic_DNA"/>
</dbReference>
<proteinExistence type="predicted"/>
<dbReference type="AlphaFoldDB" id="A0A3N6MK52"/>
<comment type="caution">
    <text evidence="1">The sequence shown here is derived from an EMBL/GenBank/DDBJ whole genome shotgun (WGS) entry which is preliminary data.</text>
</comment>
<sequence>MRRRTLIVGSATFSAISGCLLDDEGDAKAPELHGIGRLEIVIDGSPVDLSEDRFQAEHADNYSMDFHFHEETDFWYMEGEEPVTFAEGIDAIPYFEYRQDAGAHVVTYDGTAYHGDESGTELRFRVDDDEVEPTEYVLEDGDDLLLEISTGG</sequence>
<keyword evidence="2" id="KW-1185">Reference proteome</keyword>